<dbReference type="PANTHER" id="PTHR47378:SF1">
    <property type="entry name" value="DIVINYL CHLOROPHYLLIDE A 8-VINYL-REDUCTASE, CHLOROPLASTIC"/>
    <property type="match status" value="1"/>
</dbReference>
<dbReference type="OMA" id="ASFIVDC"/>
<protein>
    <recommendedName>
        <fullName evidence="10">Divinyl chlorophyllide a 8-vinyl-reductase, chloroplastic</fullName>
        <ecNumber evidence="9">1.3.1.75</ecNumber>
    </recommendedName>
</protein>
<evidence type="ECO:0000256" key="1">
    <source>
        <dbReference type="ARBA" id="ARBA00004229"/>
    </source>
</evidence>
<dbReference type="InterPro" id="IPR044201">
    <property type="entry name" value="DVR-like"/>
</dbReference>
<sequence length="442" mass="48090">MATRARPINRICAAFGEPRISHNCRTRARKKTIRAAESGRNMACWIQSTPIGSKHAPAEARGACALGAGFTGVLQRRARVRAPTCRSARVISMDQPGQGIYDPATRPQDVNVVVFGSTGYIGKYVTKEFIKQGYRVTAFARPSSGIGGKKTMQDVRDDFEGGDVRFGDVTDLESVKAAFENLPDAKSTIVVSCLASRGGGIKDSNLIDYQATLNTLRAGREAGASHFILLSAICVQKPLLEFQRAKLKFEAELSKEAERDQDFSFSIVRPTAFFKSLAGQFERLGQGNAYIYFGDGKLCKCNAISESDLAKFMVLCAHQEEKRNSILPVGGPGEPVTPLEQAELQFALLGKKPKYSSAPIALFDVIINVLDTMGRLIPPLREAAEFGRIGKYYATEDMVGPSFGEDTLEAFFVQARDGGLSGQELGDASIFNRKEQMSAGKK</sequence>
<evidence type="ECO:0000313" key="14">
    <source>
        <dbReference type="Proteomes" id="UP000324585"/>
    </source>
</evidence>
<evidence type="ECO:0000313" key="13">
    <source>
        <dbReference type="EMBL" id="KAA8495447.1"/>
    </source>
</evidence>
<accession>A0A5J4YY95</accession>
<proteinExistence type="predicted"/>
<dbReference type="Pfam" id="PF13460">
    <property type="entry name" value="NAD_binding_10"/>
    <property type="match status" value="1"/>
</dbReference>
<evidence type="ECO:0000256" key="9">
    <source>
        <dbReference type="ARBA" id="ARBA00024059"/>
    </source>
</evidence>
<evidence type="ECO:0000256" key="11">
    <source>
        <dbReference type="ARBA" id="ARBA00049498"/>
    </source>
</evidence>
<evidence type="ECO:0000256" key="10">
    <source>
        <dbReference type="ARBA" id="ARBA00024089"/>
    </source>
</evidence>
<dbReference type="InterPro" id="IPR036291">
    <property type="entry name" value="NAD(P)-bd_dom_sf"/>
</dbReference>
<reference evidence="14" key="1">
    <citation type="journal article" date="2019" name="Nat. Commun.">
        <title>Expansion of phycobilisome linker gene families in mesophilic red algae.</title>
        <authorList>
            <person name="Lee J."/>
            <person name="Kim D."/>
            <person name="Bhattacharya D."/>
            <person name="Yoon H.S."/>
        </authorList>
    </citation>
    <scope>NUCLEOTIDE SEQUENCE [LARGE SCALE GENOMIC DNA]</scope>
    <source>
        <strain evidence="14">CCMP 1328</strain>
    </source>
</reference>
<dbReference type="UniPathway" id="UPA00668"/>
<dbReference type="EMBL" id="VRMN01000003">
    <property type="protein sequence ID" value="KAA8495447.1"/>
    <property type="molecule type" value="Genomic_DNA"/>
</dbReference>
<keyword evidence="3" id="KW-0150">Chloroplast</keyword>
<keyword evidence="6" id="KW-0809">Transit peptide</keyword>
<dbReference type="Proteomes" id="UP000324585">
    <property type="component" value="Unassembled WGS sequence"/>
</dbReference>
<evidence type="ECO:0000259" key="12">
    <source>
        <dbReference type="Pfam" id="PF13460"/>
    </source>
</evidence>
<dbReference type="InterPro" id="IPR016040">
    <property type="entry name" value="NAD(P)-bd_dom"/>
</dbReference>
<dbReference type="Gene3D" id="3.40.50.720">
    <property type="entry name" value="NAD(P)-binding Rossmann-like Domain"/>
    <property type="match status" value="1"/>
</dbReference>
<dbReference type="OrthoDB" id="419598at2759"/>
<dbReference type="SUPFAM" id="SSF51735">
    <property type="entry name" value="NAD(P)-binding Rossmann-fold domains"/>
    <property type="match status" value="1"/>
</dbReference>
<comment type="subcellular location">
    <subcellularLocation>
        <location evidence="1">Plastid</location>
        <location evidence="1">Chloroplast</location>
    </subcellularLocation>
</comment>
<keyword evidence="14" id="KW-1185">Reference proteome</keyword>
<evidence type="ECO:0000256" key="5">
    <source>
        <dbReference type="ARBA" id="ARBA00022857"/>
    </source>
</evidence>
<feature type="domain" description="NAD(P)-binding" evidence="12">
    <location>
        <begin position="116"/>
        <end position="319"/>
    </location>
</feature>
<dbReference type="GO" id="GO:0009507">
    <property type="term" value="C:chloroplast"/>
    <property type="evidence" value="ECO:0007669"/>
    <property type="project" value="UniProtKB-SubCell"/>
</dbReference>
<evidence type="ECO:0000256" key="2">
    <source>
        <dbReference type="ARBA" id="ARBA00005173"/>
    </source>
</evidence>
<evidence type="ECO:0000256" key="7">
    <source>
        <dbReference type="ARBA" id="ARBA00023002"/>
    </source>
</evidence>
<dbReference type="EC" id="1.3.1.75" evidence="9"/>
<keyword evidence="4" id="KW-0934">Plastid</keyword>
<comment type="catalytic activity">
    <reaction evidence="11">
        <text>protochlorophyllide a + NADP(+) = 3,8-divinyl protochlorophyllide a + NADPH + H(+)</text>
        <dbReference type="Rhea" id="RHEA:48884"/>
        <dbReference type="ChEBI" id="CHEBI:15378"/>
        <dbReference type="ChEBI" id="CHEBI:57783"/>
        <dbReference type="ChEBI" id="CHEBI:58349"/>
        <dbReference type="ChEBI" id="CHEBI:58632"/>
        <dbReference type="ChEBI" id="CHEBI:83350"/>
        <dbReference type="EC" id="1.3.1.75"/>
    </reaction>
</comment>
<evidence type="ECO:0000256" key="8">
    <source>
        <dbReference type="ARBA" id="ARBA00023171"/>
    </source>
</evidence>
<dbReference type="CDD" id="cd05243">
    <property type="entry name" value="SDR_a5"/>
    <property type="match status" value="1"/>
</dbReference>
<keyword evidence="5" id="KW-0521">NADP</keyword>
<organism evidence="13 14">
    <name type="scientific">Porphyridium purpureum</name>
    <name type="common">Red alga</name>
    <name type="synonym">Porphyridium cruentum</name>
    <dbReference type="NCBI Taxonomy" id="35688"/>
    <lineage>
        <taxon>Eukaryota</taxon>
        <taxon>Rhodophyta</taxon>
        <taxon>Bangiophyceae</taxon>
        <taxon>Porphyridiales</taxon>
        <taxon>Porphyridiaceae</taxon>
        <taxon>Porphyridium</taxon>
    </lineage>
</organism>
<evidence type="ECO:0000256" key="6">
    <source>
        <dbReference type="ARBA" id="ARBA00022946"/>
    </source>
</evidence>
<dbReference type="PANTHER" id="PTHR47378">
    <property type="entry name" value="DIVINYL CHLOROPHYLLIDE A 8-VINYL-REDUCTASE, CHLOROPLASTIC"/>
    <property type="match status" value="1"/>
</dbReference>
<evidence type="ECO:0000256" key="3">
    <source>
        <dbReference type="ARBA" id="ARBA00022528"/>
    </source>
</evidence>
<keyword evidence="7" id="KW-0560">Oxidoreductase</keyword>
<evidence type="ECO:0000256" key="4">
    <source>
        <dbReference type="ARBA" id="ARBA00022640"/>
    </source>
</evidence>
<dbReference type="GO" id="GO:0033728">
    <property type="term" value="F:3,8-divinyl protochlorophyllide a 8-vinyl-reductase (NADPH) activity"/>
    <property type="evidence" value="ECO:0007669"/>
    <property type="project" value="UniProtKB-EC"/>
</dbReference>
<dbReference type="AlphaFoldDB" id="A0A5J4YY95"/>
<gene>
    <name evidence="13" type="ORF">FVE85_1602</name>
</gene>
<dbReference type="GO" id="GO:0015995">
    <property type="term" value="P:chlorophyll biosynthetic process"/>
    <property type="evidence" value="ECO:0007669"/>
    <property type="project" value="UniProtKB-UniPathway"/>
</dbReference>
<name>A0A5J4YY95_PORPP</name>
<comment type="caution">
    <text evidence="13">The sequence shown here is derived from an EMBL/GenBank/DDBJ whole genome shotgun (WGS) entry which is preliminary data.</text>
</comment>
<comment type="pathway">
    <text evidence="2">Porphyrin-containing compound metabolism; chlorophyll biosynthesis.</text>
</comment>
<keyword evidence="8" id="KW-0149">Chlorophyll biosynthesis</keyword>